<dbReference type="InterPro" id="IPR011701">
    <property type="entry name" value="MFS"/>
</dbReference>
<keyword evidence="4" id="KW-1003">Cell membrane</keyword>
<feature type="transmembrane region" description="Helical" evidence="9">
    <location>
        <begin position="153"/>
        <end position="174"/>
    </location>
</feature>
<feature type="transmembrane region" description="Helical" evidence="9">
    <location>
        <begin position="265"/>
        <end position="284"/>
    </location>
</feature>
<dbReference type="AlphaFoldDB" id="A0A367WRR7"/>
<evidence type="ECO:0000313" key="11">
    <source>
        <dbReference type="EMBL" id="RCK44166.1"/>
    </source>
</evidence>
<evidence type="ECO:0000259" key="10">
    <source>
        <dbReference type="PROSITE" id="PS50850"/>
    </source>
</evidence>
<evidence type="ECO:0000256" key="1">
    <source>
        <dbReference type="ARBA" id="ARBA00004651"/>
    </source>
</evidence>
<evidence type="ECO:0000256" key="4">
    <source>
        <dbReference type="ARBA" id="ARBA00022475"/>
    </source>
</evidence>
<feature type="transmembrane region" description="Helical" evidence="9">
    <location>
        <begin position="90"/>
        <end position="115"/>
    </location>
</feature>
<dbReference type="SUPFAM" id="SSF103473">
    <property type="entry name" value="MFS general substrate transporter"/>
    <property type="match status" value="1"/>
</dbReference>
<sequence>MVATQTDATKPVLSGAMAFLDRYPFLVLGVVLLGAFSSSTSAPLGGLFVVDGLGEAPWKISVAAIIKVVVTLLTNRYYGHAIDRGVPVRWLLLSSIFCFVAGMVVIGTFQVYWVYALIGSILIGVGSGALSVVYSFGRLFAEQTGRNVKKFNSLLRMQTSLGWMVGPAVSLSVYDAFGFTFIYFAIAILGVVWLVFCLLVVPAHFKTHHAGTHTGEMIPKMNRALLVACIPVFLISTGHVVFLTVMPLYFTASLGLAPSAAGFELTMKCFVEVGAIYASVAIIQRIGERRGLMVAAFCGVMFYGLIYQAQYLWHVLVLGALDGLYYGVFAAIGMTFVQNFARNRPGMATSYYVSTLFVGGLCGNLLMGLVASYSSYHTTVAVSALFVALGGLALLLISDAPPEEESMVAKPVSSA</sequence>
<evidence type="ECO:0000256" key="7">
    <source>
        <dbReference type="ARBA" id="ARBA00022989"/>
    </source>
</evidence>
<comment type="caution">
    <text evidence="11">The sequence shown here is derived from an EMBL/GenBank/DDBJ whole genome shotgun (WGS) entry which is preliminary data.</text>
</comment>
<keyword evidence="7 9" id="KW-1133">Transmembrane helix</keyword>
<evidence type="ECO:0000256" key="2">
    <source>
        <dbReference type="ARBA" id="ARBA00006523"/>
    </source>
</evidence>
<keyword evidence="8 9" id="KW-0472">Membrane</keyword>
<accession>A0A367WRR7</accession>
<dbReference type="Gene3D" id="1.20.1250.20">
    <property type="entry name" value="MFS general substrate transporter like domains"/>
    <property type="match status" value="2"/>
</dbReference>
<feature type="transmembrane region" description="Helical" evidence="9">
    <location>
        <begin position="56"/>
        <end position="78"/>
    </location>
</feature>
<evidence type="ECO:0000256" key="9">
    <source>
        <dbReference type="SAM" id="Phobius"/>
    </source>
</evidence>
<dbReference type="InterPro" id="IPR020846">
    <property type="entry name" value="MFS_dom"/>
</dbReference>
<name>A0A367WRR7_9PROT</name>
<keyword evidence="3" id="KW-0813">Transport</keyword>
<keyword evidence="5 11" id="KW-0762">Sugar transport</keyword>
<dbReference type="PROSITE" id="PS50850">
    <property type="entry name" value="MFS"/>
    <property type="match status" value="1"/>
</dbReference>
<evidence type="ECO:0000256" key="3">
    <source>
        <dbReference type="ARBA" id="ARBA00022448"/>
    </source>
</evidence>
<reference evidence="11 12" key="1">
    <citation type="submission" date="2014-07" db="EMBL/GenBank/DDBJ databases">
        <title>Draft genome sequence of Thalassospira profundimaris S25-3-2.</title>
        <authorList>
            <person name="Lai Q."/>
            <person name="Shao Z."/>
        </authorList>
    </citation>
    <scope>NUCLEOTIDE SEQUENCE [LARGE SCALE GENOMIC DNA]</scope>
    <source>
        <strain evidence="11 12">S25-3-2</strain>
    </source>
</reference>
<protein>
    <submittedName>
        <fullName evidence="11">Sugar transporter</fullName>
    </submittedName>
</protein>
<feature type="transmembrane region" description="Helical" evidence="9">
    <location>
        <begin position="315"/>
        <end position="337"/>
    </location>
</feature>
<feature type="transmembrane region" description="Helical" evidence="9">
    <location>
        <begin position="180"/>
        <end position="203"/>
    </location>
</feature>
<feature type="transmembrane region" description="Helical" evidence="9">
    <location>
        <begin position="121"/>
        <end position="141"/>
    </location>
</feature>
<comment type="subcellular location">
    <subcellularLocation>
        <location evidence="1">Cell membrane</location>
        <topology evidence="1">Multi-pass membrane protein</topology>
    </subcellularLocation>
</comment>
<feature type="domain" description="Major facilitator superfamily (MFS) profile" evidence="10">
    <location>
        <begin position="224"/>
        <end position="415"/>
    </location>
</feature>
<feature type="transmembrane region" description="Helical" evidence="9">
    <location>
        <begin position="376"/>
        <end position="397"/>
    </location>
</feature>
<evidence type="ECO:0000313" key="12">
    <source>
        <dbReference type="Proteomes" id="UP000252517"/>
    </source>
</evidence>
<dbReference type="PANTHER" id="PTHR23535">
    <property type="entry name" value="SUGAR EFFLUX TRANSPORTER A-RELATED"/>
    <property type="match status" value="1"/>
</dbReference>
<dbReference type="OrthoDB" id="7337792at2"/>
<dbReference type="GO" id="GO:0022857">
    <property type="term" value="F:transmembrane transporter activity"/>
    <property type="evidence" value="ECO:0007669"/>
    <property type="project" value="InterPro"/>
</dbReference>
<dbReference type="GO" id="GO:0005886">
    <property type="term" value="C:plasma membrane"/>
    <property type="evidence" value="ECO:0007669"/>
    <property type="project" value="UniProtKB-SubCell"/>
</dbReference>
<dbReference type="PANTHER" id="PTHR23535:SF2">
    <property type="entry name" value="SUGAR EFFLUX TRANSPORTER A-RELATED"/>
    <property type="match status" value="1"/>
</dbReference>
<dbReference type="InterPro" id="IPR036259">
    <property type="entry name" value="MFS_trans_sf"/>
</dbReference>
<gene>
    <name evidence="11" type="ORF">TH25_19850</name>
</gene>
<feature type="transmembrane region" description="Helical" evidence="9">
    <location>
        <begin position="224"/>
        <end position="245"/>
    </location>
</feature>
<dbReference type="Pfam" id="PF07690">
    <property type="entry name" value="MFS_1"/>
    <property type="match status" value="2"/>
</dbReference>
<keyword evidence="6 9" id="KW-0812">Transmembrane</keyword>
<dbReference type="Proteomes" id="UP000252517">
    <property type="component" value="Unassembled WGS sequence"/>
</dbReference>
<organism evidence="11 12">
    <name type="scientific">Thalassospira profundimaris</name>
    <dbReference type="NCBI Taxonomy" id="502049"/>
    <lineage>
        <taxon>Bacteria</taxon>
        <taxon>Pseudomonadati</taxon>
        <taxon>Pseudomonadota</taxon>
        <taxon>Alphaproteobacteria</taxon>
        <taxon>Rhodospirillales</taxon>
        <taxon>Thalassospiraceae</taxon>
        <taxon>Thalassospira</taxon>
    </lineage>
</organism>
<evidence type="ECO:0000256" key="6">
    <source>
        <dbReference type="ARBA" id="ARBA00022692"/>
    </source>
</evidence>
<dbReference type="EMBL" id="JPWH01000021">
    <property type="protein sequence ID" value="RCK44166.1"/>
    <property type="molecule type" value="Genomic_DNA"/>
</dbReference>
<proteinExistence type="inferred from homology"/>
<comment type="similarity">
    <text evidence="2">Belongs to the major facilitator superfamily. Set transporter family.</text>
</comment>
<feature type="transmembrane region" description="Helical" evidence="9">
    <location>
        <begin position="349"/>
        <end position="370"/>
    </location>
</feature>
<feature type="transmembrane region" description="Helical" evidence="9">
    <location>
        <begin position="291"/>
        <end position="309"/>
    </location>
</feature>
<evidence type="ECO:0000256" key="5">
    <source>
        <dbReference type="ARBA" id="ARBA00022597"/>
    </source>
</evidence>
<dbReference type="RefSeq" id="WP_114089896.1">
    <property type="nucleotide sequence ID" value="NZ_JPWH01000021.1"/>
</dbReference>
<evidence type="ECO:0000256" key="8">
    <source>
        <dbReference type="ARBA" id="ARBA00023136"/>
    </source>
</evidence>
<feature type="transmembrane region" description="Helical" evidence="9">
    <location>
        <begin position="25"/>
        <end position="50"/>
    </location>
</feature>